<reference evidence="1" key="1">
    <citation type="journal article" date="2014" name="Int. J. Syst. Evol. Microbiol.">
        <title>Complete genome sequence of Corynebacterium casei LMG S-19264T (=DSM 44701T), isolated from a smear-ripened cheese.</title>
        <authorList>
            <consortium name="US DOE Joint Genome Institute (JGI-PGF)"/>
            <person name="Walter F."/>
            <person name="Albersmeier A."/>
            <person name="Kalinowski J."/>
            <person name="Ruckert C."/>
        </authorList>
    </citation>
    <scope>NUCLEOTIDE SEQUENCE</scope>
    <source>
        <strain evidence="1">VKM Ac-1321</strain>
    </source>
</reference>
<dbReference type="Proteomes" id="UP001143480">
    <property type="component" value="Unassembled WGS sequence"/>
</dbReference>
<organism evidence="1 2">
    <name type="scientific">Dactylosporangium matsuzakiense</name>
    <dbReference type="NCBI Taxonomy" id="53360"/>
    <lineage>
        <taxon>Bacteria</taxon>
        <taxon>Bacillati</taxon>
        <taxon>Actinomycetota</taxon>
        <taxon>Actinomycetes</taxon>
        <taxon>Micromonosporales</taxon>
        <taxon>Micromonosporaceae</taxon>
        <taxon>Dactylosporangium</taxon>
    </lineage>
</organism>
<dbReference type="InterPro" id="IPR036736">
    <property type="entry name" value="ACP-like_sf"/>
</dbReference>
<accession>A0A9W6KJI9</accession>
<dbReference type="SUPFAM" id="SSF47336">
    <property type="entry name" value="ACP-like"/>
    <property type="match status" value="1"/>
</dbReference>
<proteinExistence type="predicted"/>
<name>A0A9W6KJI9_9ACTN</name>
<dbReference type="Gene3D" id="1.10.1200.10">
    <property type="entry name" value="ACP-like"/>
    <property type="match status" value="1"/>
</dbReference>
<evidence type="ECO:0008006" key="3">
    <source>
        <dbReference type="Google" id="ProtNLM"/>
    </source>
</evidence>
<evidence type="ECO:0000313" key="1">
    <source>
        <dbReference type="EMBL" id="GLL02137.1"/>
    </source>
</evidence>
<dbReference type="RefSeq" id="WP_271189225.1">
    <property type="nucleotide sequence ID" value="NZ_BSFP01000021.1"/>
</dbReference>
<reference evidence="1" key="2">
    <citation type="submission" date="2023-01" db="EMBL/GenBank/DDBJ databases">
        <authorList>
            <person name="Sun Q."/>
            <person name="Evtushenko L."/>
        </authorList>
    </citation>
    <scope>NUCLEOTIDE SEQUENCE</scope>
    <source>
        <strain evidence="1">VKM Ac-1321</strain>
    </source>
</reference>
<comment type="caution">
    <text evidence="1">The sequence shown here is derived from an EMBL/GenBank/DDBJ whole genome shotgun (WGS) entry which is preliminary data.</text>
</comment>
<protein>
    <recommendedName>
        <fullName evidence="3">Acyl carrier protein</fullName>
    </recommendedName>
</protein>
<evidence type="ECO:0000313" key="2">
    <source>
        <dbReference type="Proteomes" id="UP001143480"/>
    </source>
</evidence>
<keyword evidence="2" id="KW-1185">Reference proteome</keyword>
<gene>
    <name evidence="1" type="ORF">GCM10017581_038790</name>
</gene>
<dbReference type="AlphaFoldDB" id="A0A9W6KJI9"/>
<dbReference type="EMBL" id="BSFP01000021">
    <property type="protein sequence ID" value="GLL02137.1"/>
    <property type="molecule type" value="Genomic_DNA"/>
</dbReference>
<sequence length="95" mass="9647">MNAPQASAAVIELVRGVIAAHLGVPAADVAATATMGADLALDSLDVFAVVAGVGRHHGERVMLNHQDPAVVDRLGDLCSLTVADFAACLLIPQPP</sequence>